<feature type="transmembrane region" description="Helical" evidence="1">
    <location>
        <begin position="37"/>
        <end position="59"/>
    </location>
</feature>
<dbReference type="KEGG" id="ado:A6F68_00904"/>
<dbReference type="AlphaFoldDB" id="A0A1B2AB86"/>
<keyword evidence="1" id="KW-1133">Transmembrane helix</keyword>
<keyword evidence="1" id="KW-0472">Membrane</keyword>
<organism evidence="2 3">
    <name type="scientific">Tsuneonella dongtanensis</name>
    <dbReference type="NCBI Taxonomy" id="692370"/>
    <lineage>
        <taxon>Bacteria</taxon>
        <taxon>Pseudomonadati</taxon>
        <taxon>Pseudomonadota</taxon>
        <taxon>Alphaproteobacteria</taxon>
        <taxon>Sphingomonadales</taxon>
        <taxon>Erythrobacteraceae</taxon>
        <taxon>Tsuneonella</taxon>
    </lineage>
</organism>
<feature type="transmembrane region" description="Helical" evidence="1">
    <location>
        <begin position="79"/>
        <end position="100"/>
    </location>
</feature>
<dbReference type="Proteomes" id="UP000092932">
    <property type="component" value="Chromosome"/>
</dbReference>
<evidence type="ECO:0000313" key="2">
    <source>
        <dbReference type="EMBL" id="ANY19430.1"/>
    </source>
</evidence>
<sequence length="193" mass="21184">MLSALAVIFYWATATACVVAARKAIATHRPRRMSAAWMTLAALFVALGLARAFEVEAAVTQWLRLAARTDGAYETRSAWQAPLAVVVAIIASLTALGLLSQRRRMRGRAERLMWWASMAGAGMVWLSMLRIVSFHAIDRLLYAKPIHLNWIIDLGLTGIVLASAVLTRIVLMQSSRAGGHSSITRSRQARDGR</sequence>
<proteinExistence type="predicted"/>
<name>A0A1B2AB86_9SPHN</name>
<protein>
    <submittedName>
        <fullName evidence="2">Uncharacterized protein</fullName>
    </submittedName>
</protein>
<dbReference type="RefSeq" id="WP_067676837.1">
    <property type="nucleotide sequence ID" value="NZ_CP016591.1"/>
</dbReference>
<gene>
    <name evidence="2" type="ORF">A6F68_00904</name>
</gene>
<feature type="transmembrane region" description="Helical" evidence="1">
    <location>
        <begin position="6"/>
        <end position="25"/>
    </location>
</feature>
<evidence type="ECO:0000256" key="1">
    <source>
        <dbReference type="SAM" id="Phobius"/>
    </source>
</evidence>
<keyword evidence="3" id="KW-1185">Reference proteome</keyword>
<feature type="transmembrane region" description="Helical" evidence="1">
    <location>
        <begin position="149"/>
        <end position="171"/>
    </location>
</feature>
<evidence type="ECO:0000313" key="3">
    <source>
        <dbReference type="Proteomes" id="UP000092932"/>
    </source>
</evidence>
<feature type="transmembrane region" description="Helical" evidence="1">
    <location>
        <begin position="112"/>
        <end position="137"/>
    </location>
</feature>
<reference evidence="2 3" key="1">
    <citation type="submission" date="2016-07" db="EMBL/GenBank/DDBJ databases">
        <title>Complete genome sequence of Altererythrobacter dongtanensis KCTC 22672, a type strain with esterase isolated from tidal flat.</title>
        <authorList>
            <person name="Cheng H."/>
            <person name="Wu Y.-H."/>
            <person name="Zhou P."/>
            <person name="Huo Y.-Y."/>
            <person name="Wang C.-S."/>
            <person name="Xu X.-W."/>
        </authorList>
    </citation>
    <scope>NUCLEOTIDE SEQUENCE [LARGE SCALE GENOMIC DNA]</scope>
    <source>
        <strain evidence="2 3">KCTC 22672</strain>
    </source>
</reference>
<dbReference type="EMBL" id="CP016591">
    <property type="protein sequence ID" value="ANY19430.1"/>
    <property type="molecule type" value="Genomic_DNA"/>
</dbReference>
<dbReference type="OrthoDB" id="7429145at2"/>
<keyword evidence="1" id="KW-0812">Transmembrane</keyword>
<dbReference type="STRING" id="692370.A6F68_00904"/>
<accession>A0A1B2AB86</accession>